<evidence type="ECO:0000256" key="9">
    <source>
        <dbReference type="ARBA" id="ARBA00022786"/>
    </source>
</evidence>
<keyword evidence="6" id="KW-0808">Transferase</keyword>
<organism evidence="16 17">
    <name type="scientific">Phytophthora sojae (strain P6497)</name>
    <name type="common">Soybean stem and root rot agent</name>
    <name type="synonym">Phytophthora megasperma f. sp. glycines</name>
    <dbReference type="NCBI Taxonomy" id="1094619"/>
    <lineage>
        <taxon>Eukaryota</taxon>
        <taxon>Sar</taxon>
        <taxon>Stramenopiles</taxon>
        <taxon>Oomycota</taxon>
        <taxon>Peronosporomycetes</taxon>
        <taxon>Peronosporales</taxon>
        <taxon>Peronosporaceae</taxon>
        <taxon>Phytophthora</taxon>
    </lineage>
</organism>
<feature type="region of interest" description="Disordered" evidence="13">
    <location>
        <begin position="1689"/>
        <end position="1711"/>
    </location>
</feature>
<dbReference type="SMART" id="SM00504">
    <property type="entry name" value="Ubox"/>
    <property type="match status" value="1"/>
</dbReference>
<feature type="region of interest" description="Disordered" evidence="13">
    <location>
        <begin position="601"/>
        <end position="622"/>
    </location>
</feature>
<evidence type="ECO:0000313" key="16">
    <source>
        <dbReference type="EMBL" id="EGZ09175.1"/>
    </source>
</evidence>
<keyword evidence="8 12" id="KW-0863">Zinc-finger</keyword>
<keyword evidence="5" id="KW-0963">Cytoplasm</keyword>
<feature type="region of interest" description="Disordered" evidence="13">
    <location>
        <begin position="109"/>
        <end position="159"/>
    </location>
</feature>
<dbReference type="Gene3D" id="3.30.40.10">
    <property type="entry name" value="Zinc/RING finger domain, C3HC4 (zinc finger)"/>
    <property type="match status" value="1"/>
</dbReference>
<dbReference type="Pfam" id="PF00569">
    <property type="entry name" value="ZZ"/>
    <property type="match status" value="1"/>
</dbReference>
<evidence type="ECO:0000256" key="5">
    <source>
        <dbReference type="ARBA" id="ARBA00022490"/>
    </source>
</evidence>
<dbReference type="Pfam" id="PF04564">
    <property type="entry name" value="U-box"/>
    <property type="match status" value="1"/>
</dbReference>
<feature type="compositionally biased region" description="Acidic residues" evidence="13">
    <location>
        <begin position="1689"/>
        <end position="1698"/>
    </location>
</feature>
<dbReference type="PROSITE" id="PS51698">
    <property type="entry name" value="U_BOX"/>
    <property type="match status" value="1"/>
</dbReference>
<feature type="region of interest" description="Disordered" evidence="13">
    <location>
        <begin position="918"/>
        <end position="941"/>
    </location>
</feature>
<keyword evidence="10" id="KW-0862">Zinc</keyword>
<reference evidence="16 17" key="1">
    <citation type="journal article" date="2006" name="Science">
        <title>Phytophthora genome sequences uncover evolutionary origins and mechanisms of pathogenesis.</title>
        <authorList>
            <person name="Tyler B.M."/>
            <person name="Tripathy S."/>
            <person name="Zhang X."/>
            <person name="Dehal P."/>
            <person name="Jiang R.H."/>
            <person name="Aerts A."/>
            <person name="Arredondo F.D."/>
            <person name="Baxter L."/>
            <person name="Bensasson D."/>
            <person name="Beynon J.L."/>
            <person name="Chapman J."/>
            <person name="Damasceno C.M."/>
            <person name="Dorrance A.E."/>
            <person name="Dou D."/>
            <person name="Dickerman A.W."/>
            <person name="Dubchak I.L."/>
            <person name="Garbelotto M."/>
            <person name="Gijzen M."/>
            <person name="Gordon S.G."/>
            <person name="Govers F."/>
            <person name="Grunwald N.J."/>
            <person name="Huang W."/>
            <person name="Ivors K.L."/>
            <person name="Jones R.W."/>
            <person name="Kamoun S."/>
            <person name="Krampis K."/>
            <person name="Lamour K.H."/>
            <person name="Lee M.K."/>
            <person name="McDonald W.H."/>
            <person name="Medina M."/>
            <person name="Meijer H.J."/>
            <person name="Nordberg E.K."/>
            <person name="Maclean D.J."/>
            <person name="Ospina-Giraldo M.D."/>
            <person name="Morris P.F."/>
            <person name="Phuntumart V."/>
            <person name="Putnam N.H."/>
            <person name="Rash S."/>
            <person name="Rose J.K."/>
            <person name="Sakihama Y."/>
            <person name="Salamov A.A."/>
            <person name="Savidor A."/>
            <person name="Scheuring C.F."/>
            <person name="Smith B.M."/>
            <person name="Sobral B.W."/>
            <person name="Terry A."/>
            <person name="Torto-Alalibo T.A."/>
            <person name="Win J."/>
            <person name="Xu Z."/>
            <person name="Zhang H."/>
            <person name="Grigoriev I.V."/>
            <person name="Rokhsar D.S."/>
            <person name="Boore J.L."/>
        </authorList>
    </citation>
    <scope>NUCLEOTIDE SEQUENCE [LARGE SCALE GENOMIC DNA]</scope>
    <source>
        <strain evidence="16 17">P6497</strain>
    </source>
</reference>
<dbReference type="GO" id="GO:0005737">
    <property type="term" value="C:cytoplasm"/>
    <property type="evidence" value="ECO:0007669"/>
    <property type="project" value="UniProtKB-SubCell"/>
</dbReference>
<gene>
    <name evidence="16" type="ORF">PHYSODRAFT_305911</name>
</gene>
<dbReference type="GO" id="GO:0034450">
    <property type="term" value="F:ubiquitin-ubiquitin ligase activity"/>
    <property type="evidence" value="ECO:0007669"/>
    <property type="project" value="InterPro"/>
</dbReference>
<dbReference type="InterPro" id="IPR045132">
    <property type="entry name" value="UBE4"/>
</dbReference>
<dbReference type="PROSITE" id="PS50135">
    <property type="entry name" value="ZF_ZZ_2"/>
    <property type="match status" value="1"/>
</dbReference>
<dbReference type="SMART" id="SM00291">
    <property type="entry name" value="ZnF_ZZ"/>
    <property type="match status" value="1"/>
</dbReference>
<accession>G5A770</accession>
<protein>
    <recommendedName>
        <fullName evidence="18">U-box domain-containing protein</fullName>
    </recommendedName>
</protein>
<dbReference type="Pfam" id="PF10408">
    <property type="entry name" value="Ufd2P_core"/>
    <property type="match status" value="2"/>
</dbReference>
<dbReference type="FunFam" id="3.30.40.10:FF:000518">
    <property type="entry name" value="Ubiquitin conjugation factor E4 A"/>
    <property type="match status" value="1"/>
</dbReference>
<dbReference type="UniPathway" id="UPA00143"/>
<keyword evidence="11" id="KW-0539">Nucleus</keyword>
<feature type="compositionally biased region" description="Basic and acidic residues" evidence="13">
    <location>
        <begin position="918"/>
        <end position="933"/>
    </location>
</feature>
<evidence type="ECO:0000259" key="14">
    <source>
        <dbReference type="PROSITE" id="PS50135"/>
    </source>
</evidence>
<evidence type="ECO:0000256" key="4">
    <source>
        <dbReference type="ARBA" id="ARBA00007434"/>
    </source>
</evidence>
<comment type="pathway">
    <text evidence="3">Protein modification; protein ubiquitination.</text>
</comment>
<evidence type="ECO:0000256" key="1">
    <source>
        <dbReference type="ARBA" id="ARBA00004123"/>
    </source>
</evidence>
<dbReference type="InterPro" id="IPR043145">
    <property type="entry name" value="Znf_ZZ_sf"/>
</dbReference>
<evidence type="ECO:0000259" key="15">
    <source>
        <dbReference type="PROSITE" id="PS51698"/>
    </source>
</evidence>
<evidence type="ECO:0000256" key="6">
    <source>
        <dbReference type="ARBA" id="ARBA00022679"/>
    </source>
</evidence>
<dbReference type="GO" id="GO:0005634">
    <property type="term" value="C:nucleus"/>
    <property type="evidence" value="ECO:0007669"/>
    <property type="project" value="UniProtKB-SubCell"/>
</dbReference>
<dbReference type="GO" id="GO:0008270">
    <property type="term" value="F:zinc ion binding"/>
    <property type="evidence" value="ECO:0007669"/>
    <property type="project" value="UniProtKB-KW"/>
</dbReference>
<dbReference type="InterPro" id="IPR019474">
    <property type="entry name" value="Ub_conjug_fac_E4_core"/>
</dbReference>
<dbReference type="GeneID" id="20642622"/>
<dbReference type="RefSeq" id="XP_009535808.1">
    <property type="nucleotide sequence ID" value="XM_009537513.1"/>
</dbReference>
<dbReference type="GO" id="GO:0036503">
    <property type="term" value="P:ERAD pathway"/>
    <property type="evidence" value="ECO:0007669"/>
    <property type="project" value="InterPro"/>
</dbReference>
<dbReference type="InParanoid" id="G5A770"/>
<dbReference type="Gene3D" id="3.30.60.90">
    <property type="match status" value="1"/>
</dbReference>
<feature type="domain" description="ZZ-type" evidence="14">
    <location>
        <begin position="663"/>
        <end position="733"/>
    </location>
</feature>
<dbReference type="CDD" id="cd19757">
    <property type="entry name" value="Bbox1"/>
    <property type="match status" value="1"/>
</dbReference>
<feature type="compositionally biased region" description="Basic and acidic residues" evidence="13">
    <location>
        <begin position="111"/>
        <end position="130"/>
    </location>
</feature>
<dbReference type="STRING" id="1094619.G5A770"/>
<evidence type="ECO:0000256" key="13">
    <source>
        <dbReference type="SAM" id="MobiDB-lite"/>
    </source>
</evidence>
<feature type="compositionally biased region" description="Basic and acidic residues" evidence="13">
    <location>
        <begin position="141"/>
        <end position="154"/>
    </location>
</feature>
<dbReference type="SUPFAM" id="SSF57850">
    <property type="entry name" value="RING/U-box"/>
    <property type="match status" value="2"/>
</dbReference>
<feature type="domain" description="U-box" evidence="15">
    <location>
        <begin position="1583"/>
        <end position="1663"/>
    </location>
</feature>
<dbReference type="GO" id="GO:0006511">
    <property type="term" value="P:ubiquitin-dependent protein catabolic process"/>
    <property type="evidence" value="ECO:0007669"/>
    <property type="project" value="InterPro"/>
</dbReference>
<dbReference type="GO" id="GO:0000209">
    <property type="term" value="P:protein polyubiquitination"/>
    <property type="evidence" value="ECO:0007669"/>
    <property type="project" value="TreeGrafter"/>
</dbReference>
<comment type="subcellular location">
    <subcellularLocation>
        <location evidence="2">Cytoplasm</location>
    </subcellularLocation>
    <subcellularLocation>
        <location evidence="1">Nucleus</location>
    </subcellularLocation>
</comment>
<evidence type="ECO:0000256" key="12">
    <source>
        <dbReference type="PROSITE-ProRule" id="PRU00228"/>
    </source>
</evidence>
<dbReference type="InterPro" id="IPR013083">
    <property type="entry name" value="Znf_RING/FYVE/PHD"/>
</dbReference>
<evidence type="ECO:0000256" key="2">
    <source>
        <dbReference type="ARBA" id="ARBA00004496"/>
    </source>
</evidence>
<dbReference type="InterPro" id="IPR003613">
    <property type="entry name" value="Ubox_domain"/>
</dbReference>
<dbReference type="PANTHER" id="PTHR13931">
    <property type="entry name" value="UBIQUITINATION FACTOR E4"/>
    <property type="match status" value="1"/>
</dbReference>
<evidence type="ECO:0000256" key="3">
    <source>
        <dbReference type="ARBA" id="ARBA00004906"/>
    </source>
</evidence>
<feature type="region of interest" description="Disordered" evidence="13">
    <location>
        <begin position="1"/>
        <end position="50"/>
    </location>
</feature>
<evidence type="ECO:0000256" key="10">
    <source>
        <dbReference type="ARBA" id="ARBA00022833"/>
    </source>
</evidence>
<comment type="similarity">
    <text evidence="4">Belongs to the ubiquitin conjugation factor E4 family.</text>
</comment>
<keyword evidence="9" id="KW-0833">Ubl conjugation pathway</keyword>
<dbReference type="OMA" id="CFTRIPN"/>
<sequence>MFLCARDASARPQGASDDAQAAPHSPADAQVADPRPPRAPALQRPPFRRADDAQASAAYLQVLDALTRLVAQLLDVHTLSPSLRFAAGESVAVDAAEWWREVQRQSIARVQRQERAETANDRAEDTEKSSSSRLWPLAARSQEKTLEQEQRSKDSGVLASSEAFEDLPGDTWKDNAAGFFVQALYLIMQAMDRVSRAQGQEDDEGRNVDAESFVDALASVDAGVAFAAAELLQTWAPVSQKTVVDSAQKPSKLLGVAVVNVLLQPTGVGTKHSFHEHALLPSLPLRAFLGAKQWRCSVCERVTQTTGSDAARAVCVYRCAACNFNLCRECFTRIPNAAGTRRSNPLADMTRLTTDRFFRLIVPQLKHKSGAVVVRQIAQELRRRVLELYPHNFQAAAEFAQLFHKLVASDKAAALALVMSPPASMPSSTARPAVAWFPLFMRTWTMSLSTLLGPFLRASTMLEDTREIDTAVRAANHGSAVADCLRAQWTNGYAEYRTTLQTLMRTLLSNDQHPVVVDATLCWLALTLMTADPRRRLNYDAHERLDGFLVNVTTMLLAYTLPLLDRAQHDSSVIDAHYHQSVEPVRVYASKDFPEVPLHYSRSTQDTRASETAAGSEMSEIQSSDERCIAEYNVRRIRRDQDRHDKEDNEVESTYYYPRLSCHEGVVCDRCEFANIHHVRYKCAFCADMDLCSSCFEDFRSHQAATDSSSESESEAMVHYPDHVFIRIESPIPVFALKHFQPLPVEWLTSSKQKDDASVLSECVDGGFDASSIHCADCGDTLGAIGQLDHAFYKCANCMDARFVCATCLTHEEKLSNGNPNGMHAPGHVYFVVTDPWRRQLQIPWGDVVRKLHFQRLLHPPALIPRVRFRRDTEMFYITLKYLHFGPLATMSRWLSMLKEVQELQAFCACDEEQYEMESQRERRGRRRQDGSQRRSMKPSVHYKASKARLEDIRVKCVKMELHLLESVNVAEWLVFYARSCRWLFHSASTAHPDSVAGTVPQDPFAEPLSHFSSTFSAFPEHFFFDLCDVVYLLGLEKLEYRELVAELKRMKGNSAESEALDEVEEVVEPLLIMLVQIVVAPKFTKNPHLRVEALRSLTTLLTFVSKGQQIQYRPGHRRMEALFRRHSLLSRYLIPGLLQFHSDMDRYNVSNNGLAFTSAVSSGDHMLWGFLPTRVSVTMLLRYLWQLPSQRQSILQMLNTWDAIEVPQASLSAEANDDSTQQLTGLVSGLWSDIAKLFDEAHNKIATLRQIHDLIEDSLDGSVVVLPFRRDMLDGYVAINAKQLRLTMRLLLEALELTSWFAAIVSGEGSARSRSLSAPATALRHVLLQPLVVEQAARTLSFLVASLANAHEEKEWAFSLPLVEDGKLLLAHLIVLVVRYSGHSALPSSGSTSSSFCSPSSFWKIVRSSGDIMEKRVGDLDTHVRWGLNALCTRIESESYLGSSLDDDDDDDVEEVRMIAEAANHELDEDEALALLEKQSEAISSSVTDTTTAKKRLGKRFIATLAKDGRFDFRQFVGGCRFLRPHRKQDESGSSDGEEDSEGVEEGYLYLDGSWVQQFVRTMHEANEMIHVQEAMEACLGDIPDQYLDPLLSTLMTDPVRLPSGNIVDRAVIARHLLASSQQGGSTGRDPFTREPLTMAMVEPCDALRSEIQLYLRTKMRHFRKTAREDVLATWGLGWDVLFDSSSETEADSEDGVEGGNSASTSSTSS</sequence>
<dbReference type="PANTHER" id="PTHR13931:SF2">
    <property type="entry name" value="UBIQUITIN CONJUGATION FACTOR E4 B"/>
    <property type="match status" value="1"/>
</dbReference>
<evidence type="ECO:0000256" key="8">
    <source>
        <dbReference type="ARBA" id="ARBA00022771"/>
    </source>
</evidence>
<evidence type="ECO:0000256" key="11">
    <source>
        <dbReference type="ARBA" id="ARBA00023242"/>
    </source>
</evidence>
<proteinExistence type="inferred from homology"/>
<evidence type="ECO:0000256" key="7">
    <source>
        <dbReference type="ARBA" id="ARBA00022723"/>
    </source>
</evidence>
<keyword evidence="17" id="KW-1185">Reference proteome</keyword>
<dbReference type="Proteomes" id="UP000002640">
    <property type="component" value="Unassembled WGS sequence"/>
</dbReference>
<evidence type="ECO:0008006" key="18">
    <source>
        <dbReference type="Google" id="ProtNLM"/>
    </source>
</evidence>
<dbReference type="KEGG" id="psoj:PHYSODRAFT_305911"/>
<evidence type="ECO:0000313" key="17">
    <source>
        <dbReference type="Proteomes" id="UP000002640"/>
    </source>
</evidence>
<name>G5A770_PHYSP</name>
<keyword evidence="7" id="KW-0479">Metal-binding</keyword>
<dbReference type="GO" id="GO:0000151">
    <property type="term" value="C:ubiquitin ligase complex"/>
    <property type="evidence" value="ECO:0007669"/>
    <property type="project" value="InterPro"/>
</dbReference>
<dbReference type="EMBL" id="JH159160">
    <property type="protein sequence ID" value="EGZ09175.1"/>
    <property type="molecule type" value="Genomic_DNA"/>
</dbReference>
<dbReference type="InterPro" id="IPR000433">
    <property type="entry name" value="Znf_ZZ"/>
</dbReference>